<gene>
    <name evidence="2" type="ORF">IMZ08_09770</name>
</gene>
<reference evidence="2 3" key="1">
    <citation type="submission" date="2020-10" db="EMBL/GenBank/DDBJ databases">
        <title>Bacillus sp. HD4P25, an endophyte from a halophyte.</title>
        <authorList>
            <person name="Sun J.-Q."/>
        </authorList>
    </citation>
    <scope>NUCLEOTIDE SEQUENCE [LARGE SCALE GENOMIC DNA]</scope>
    <source>
        <strain evidence="2 3">YIM 93174</strain>
    </source>
</reference>
<dbReference type="Gene3D" id="3.40.50.1440">
    <property type="entry name" value="Tubulin/FtsZ, GTPase domain"/>
    <property type="match status" value="1"/>
</dbReference>
<dbReference type="RefSeq" id="WP_193535926.1">
    <property type="nucleotide sequence ID" value="NZ_JADCLJ010000019.1"/>
</dbReference>
<feature type="coiled-coil region" evidence="1">
    <location>
        <begin position="537"/>
        <end position="564"/>
    </location>
</feature>
<name>A0ABR9QIM3_9BACI</name>
<evidence type="ECO:0000313" key="2">
    <source>
        <dbReference type="EMBL" id="MBE4908343.1"/>
    </source>
</evidence>
<dbReference type="Pfam" id="PF13809">
    <property type="entry name" value="Tubulin_2"/>
    <property type="match status" value="1"/>
</dbReference>
<proteinExistence type="predicted"/>
<evidence type="ECO:0000313" key="3">
    <source>
        <dbReference type="Proteomes" id="UP001516662"/>
    </source>
</evidence>
<dbReference type="InterPro" id="IPR025904">
    <property type="entry name" value="Tubulin-like"/>
</dbReference>
<comment type="caution">
    <text evidence="2">The sequence shown here is derived from an EMBL/GenBank/DDBJ whole genome shotgun (WGS) entry which is preliminary data.</text>
</comment>
<keyword evidence="3" id="KW-1185">Reference proteome</keyword>
<dbReference type="InterPro" id="IPR036525">
    <property type="entry name" value="Tubulin/FtsZ_GTPase_sf"/>
</dbReference>
<dbReference type="Proteomes" id="UP001516662">
    <property type="component" value="Unassembled WGS sequence"/>
</dbReference>
<organism evidence="2 3">
    <name type="scientific">Litchfieldia luteola</name>
    <dbReference type="NCBI Taxonomy" id="682179"/>
    <lineage>
        <taxon>Bacteria</taxon>
        <taxon>Bacillati</taxon>
        <taxon>Bacillota</taxon>
        <taxon>Bacilli</taxon>
        <taxon>Bacillales</taxon>
        <taxon>Bacillaceae</taxon>
        <taxon>Litchfieldia</taxon>
    </lineage>
</organism>
<accession>A0ABR9QIM3</accession>
<dbReference type="SUPFAM" id="SSF52490">
    <property type="entry name" value="Tubulin nucleotide-binding domain-like"/>
    <property type="match status" value="1"/>
</dbReference>
<evidence type="ECO:0000256" key="1">
    <source>
        <dbReference type="SAM" id="Coils"/>
    </source>
</evidence>
<protein>
    <submittedName>
        <fullName evidence="2">Tubulin-like doman-containing protein</fullName>
    </submittedName>
</protein>
<dbReference type="EMBL" id="JADCLJ010000019">
    <property type="protein sequence ID" value="MBE4908343.1"/>
    <property type="molecule type" value="Genomic_DNA"/>
</dbReference>
<sequence length="1119" mass="129643">MTFNVPTILIGLGGIGNQIVDMVYGSIPKESRGRIAVHAFDTDVNSITQLEHLKNHVTQTSSKHSVGEYLLSNEDLLQWFPNNAHLKRKTMTDGAGQVRAVSRLAFRSSMAEGKLNAMWDGIESIFPVDSDANKYGVRVIIISSLVGGTGSGIFLQIALYLREMLERKLGTDSVLLRGAFLLPDIFVRSNTLDRTEWEAVQANGYASLKELNAITLSASGYSKQNVTIELEYRPNQVDLEGRTTHAITNKHLPYDFCFLYDYENTKGQHLTNVSEYLDQVSRSIYLQLFSPISAKSFSQEDNQIRGLVESYGTARYCGAGVASLTYPYEDIVDYCALKWSINGLDDSWLLLDQLYSEDKKRYENDLRNGINSDMPELRKRYVTYFNKLANDPEKPDPFFRQLDLQVHELEDKGKKGAPKAELFIDAIEEYVKGVINDDIELKEDYEDECRIDEGALKVKDQAKKEVGRIEAALEDYAIEINKKINEYSQFIVHQIIDADSHSPDGAKGHSFRLNTWMLKKDQPLHPVAARYVLYSIHNELLEAISSLKEENRLMKEQIDRYEEIYDLDRNDDEVDDAVRRVDLALGQGFITSVFRSHFKDFIQEYQHKASRQLTTLNKYKVSKLLEVVYSSINQSIRDMLSNWERFFDNLKETRDTLSADINQLSTKFEGISNPTKIYVLANKKMLDQTWERIRQTVDNGLLPNDIAGKIYLSLYRQFIERKNSRGSEEYFQEIKVETFYRDNVLAFCRNELMTKHHDKLDITILQALRLEASRLGLEPESYIFHKIKSLDELAQPFIPLTNSFREIKIWGVHVESDKQLSEQLRNRLFNEKQIVDEAFKRNEIICYRAHYGLSVSDFSKFASNNRNNRPGVYYEAYHRLISRLNEDENRTITPHLDRRWHLPAYMPDLNPEQAELETNRTDRALLVGLINGWLQLVNSDGSKVFQYSGNQGTKLILKSNEKVYEEIYLLHDALPHNPVIYDEILERFGEKQELQIRNNREIADHDFIKGSLEVSKLNKDGIVNILDVVLSYDQNHYTDMALTEKADRLRQCLLNEIVDYYSKVYRPDSAKREAANFIKRLWDLSLVRMQTHIESEEYNKWLNDINNKLYTLRQDKVLQ</sequence>
<keyword evidence="1" id="KW-0175">Coiled coil</keyword>